<dbReference type="STRING" id="675864.SAMN04489747_2162"/>
<keyword evidence="2" id="KW-1185">Reference proteome</keyword>
<gene>
    <name evidence="1" type="ORF">SAMN04489747_2162</name>
</gene>
<dbReference type="Proteomes" id="UP000198546">
    <property type="component" value="Chromosome i"/>
</dbReference>
<accession>A0A1G6Z1U6</accession>
<evidence type="ECO:0000313" key="2">
    <source>
        <dbReference type="Proteomes" id="UP000198546"/>
    </source>
</evidence>
<dbReference type="InterPro" id="IPR043777">
    <property type="entry name" value="DUF5719"/>
</dbReference>
<name>A0A1G6Z1U6_9ACTN</name>
<proteinExistence type="predicted"/>
<dbReference type="OrthoDB" id="3729011at2"/>
<protein>
    <submittedName>
        <fullName evidence="1">Uncharacterized protein</fullName>
    </submittedName>
</protein>
<sequence length="447" mass="44390">MSHAGRRLVLLGAALSGVLLVAVLGVVLPAEQVPSRPPVPVSGTTQLVCPVPEDEEADLAVTAAGPLDGVGLTTLDGAPVPTEETDGVLTARLPGTAVLTAEGDAAGSVAGVVTRAGDGGADPGLTQVACQPAGATSWLVGLRGGEDQQAAVVLTNPDERQAVVNLTVRDEEGLRQVPGSRDLAVAPRSTVVVDLGPLLTPAGAMAVQVQTTTGRVTALGRQRSFRDGTATSSEWLTGTPEPATSAVLPGVPGGDGPRRLVLVNPGERRAQVRVEALGAAAPFVPAGVEGEVDVPPGGTATVTLDEGFSEDATALRVTGSQPVAATLLAGTPDGDLAVVPGAGPVGDSAVGVAASDRDGLLVLSNAGDVPAVVQVLPLSGQGAGEQVTVAPGTSLSLTGEGLGRVEVTSGAVHGAVVLRRDGLSTAPLLPTGAEQRLRAPLEDPHLW</sequence>
<dbReference type="EMBL" id="LT629688">
    <property type="protein sequence ID" value="SDD96511.1"/>
    <property type="molecule type" value="Genomic_DNA"/>
</dbReference>
<dbReference type="Pfam" id="PF18986">
    <property type="entry name" value="DUF5719"/>
    <property type="match status" value="1"/>
</dbReference>
<organism evidence="1 2">
    <name type="scientific">Auraticoccus monumenti</name>
    <dbReference type="NCBI Taxonomy" id="675864"/>
    <lineage>
        <taxon>Bacteria</taxon>
        <taxon>Bacillati</taxon>
        <taxon>Actinomycetota</taxon>
        <taxon>Actinomycetes</taxon>
        <taxon>Propionibacteriales</taxon>
        <taxon>Propionibacteriaceae</taxon>
        <taxon>Auraticoccus</taxon>
    </lineage>
</organism>
<evidence type="ECO:0000313" key="1">
    <source>
        <dbReference type="EMBL" id="SDD96511.1"/>
    </source>
</evidence>
<dbReference type="RefSeq" id="WP_157677071.1">
    <property type="nucleotide sequence ID" value="NZ_LT629688.1"/>
</dbReference>
<reference evidence="1 2" key="1">
    <citation type="submission" date="2016-10" db="EMBL/GenBank/DDBJ databases">
        <authorList>
            <person name="de Groot N.N."/>
        </authorList>
    </citation>
    <scope>NUCLEOTIDE SEQUENCE [LARGE SCALE GENOMIC DNA]</scope>
    <source>
        <strain evidence="1 2">MON 2.2</strain>
    </source>
</reference>
<dbReference type="AlphaFoldDB" id="A0A1G6Z1U6"/>